<evidence type="ECO:0000313" key="2">
    <source>
        <dbReference type="EMBL" id="CAI9617096.1"/>
    </source>
</evidence>
<evidence type="ECO:0000256" key="1">
    <source>
        <dbReference type="SAM" id="MobiDB-lite"/>
    </source>
</evidence>
<feature type="compositionally biased region" description="Pro residues" evidence="1">
    <location>
        <begin position="240"/>
        <end position="249"/>
    </location>
</feature>
<proteinExistence type="predicted"/>
<feature type="region of interest" description="Disordered" evidence="1">
    <location>
        <begin position="204"/>
        <end position="266"/>
    </location>
</feature>
<feature type="compositionally biased region" description="Polar residues" evidence="1">
    <location>
        <begin position="225"/>
        <end position="238"/>
    </location>
</feature>
<evidence type="ECO:0000313" key="3">
    <source>
        <dbReference type="Proteomes" id="UP001162483"/>
    </source>
</evidence>
<dbReference type="Proteomes" id="UP001162483">
    <property type="component" value="Unassembled WGS sequence"/>
</dbReference>
<comment type="caution">
    <text evidence="2">The sequence shown here is derived from an EMBL/GenBank/DDBJ whole genome shotgun (WGS) entry which is preliminary data.</text>
</comment>
<keyword evidence="3" id="KW-1185">Reference proteome</keyword>
<protein>
    <submittedName>
        <fullName evidence="2">Uncharacterized protein</fullName>
    </submittedName>
</protein>
<name>A0ABN9H5R6_9NEOB</name>
<reference evidence="2" key="1">
    <citation type="submission" date="2023-05" db="EMBL/GenBank/DDBJ databases">
        <authorList>
            <person name="Stuckert A."/>
        </authorList>
    </citation>
    <scope>NUCLEOTIDE SEQUENCE</scope>
</reference>
<sequence length="266" mass="29907">MSDQSVSKYKLVLVLRVVAENLKIKCHFYFQKVNTNSEVNNTDLNAKNRRRWGHITKTLKVSDELDDFEDLDVHCSVTKTELKNEKRRPSEVDLCSFESILDLKREDIDRPVQSSFSRQDTTASRRMSAKQHYLKHTRYLPGITIKSNTGMNLSKDINNVDLWPNIKQPIKPLGLPAGHSGINGAAGGYSSSFLKHELSSVGPKARLPPLTDPLPNFGPLKSGSYPRQSTFSSSSKNSPVIPPRPPPTFQPVHGRTDWISKYGGHR</sequence>
<gene>
    <name evidence="2" type="ORF">SPARVUS_LOCUS15497755</name>
</gene>
<accession>A0ABN9H5R6</accession>
<dbReference type="EMBL" id="CATNWA010020178">
    <property type="protein sequence ID" value="CAI9617096.1"/>
    <property type="molecule type" value="Genomic_DNA"/>
</dbReference>
<organism evidence="2 3">
    <name type="scientific">Staurois parvus</name>
    <dbReference type="NCBI Taxonomy" id="386267"/>
    <lineage>
        <taxon>Eukaryota</taxon>
        <taxon>Metazoa</taxon>
        <taxon>Chordata</taxon>
        <taxon>Craniata</taxon>
        <taxon>Vertebrata</taxon>
        <taxon>Euteleostomi</taxon>
        <taxon>Amphibia</taxon>
        <taxon>Batrachia</taxon>
        <taxon>Anura</taxon>
        <taxon>Neobatrachia</taxon>
        <taxon>Ranoidea</taxon>
        <taxon>Ranidae</taxon>
        <taxon>Staurois</taxon>
    </lineage>
</organism>